<dbReference type="EC" id="2.7.1.170" evidence="1"/>
<dbReference type="EMBL" id="SOBR01000010">
    <property type="protein sequence ID" value="TDU18931.1"/>
    <property type="molecule type" value="Genomic_DNA"/>
</dbReference>
<dbReference type="Gene3D" id="3.30.420.40">
    <property type="match status" value="2"/>
</dbReference>
<dbReference type="PANTHER" id="PTHR30605:SF0">
    <property type="entry name" value="ANHYDRO-N-ACETYLMURAMIC ACID KINASE"/>
    <property type="match status" value="1"/>
</dbReference>
<evidence type="ECO:0000313" key="2">
    <source>
        <dbReference type="EMBL" id="TDU18931.1"/>
    </source>
</evidence>
<keyword evidence="1" id="KW-0067">ATP-binding</keyword>
<dbReference type="GO" id="GO:0006040">
    <property type="term" value="P:amino sugar metabolic process"/>
    <property type="evidence" value="ECO:0007669"/>
    <property type="project" value="InterPro"/>
</dbReference>
<dbReference type="PANTHER" id="PTHR30605">
    <property type="entry name" value="ANHYDRO-N-ACETYLMURAMIC ACID KINASE"/>
    <property type="match status" value="1"/>
</dbReference>
<dbReference type="GO" id="GO:0097175">
    <property type="term" value="P:1,6-anhydro-N-acetyl-beta-muramic acid catabolic process"/>
    <property type="evidence" value="ECO:0007669"/>
    <property type="project" value="UniProtKB-UniRule"/>
</dbReference>
<dbReference type="UniPathway" id="UPA00343"/>
<name>A0A4R7NFK9_9GAMM</name>
<feature type="binding site" evidence="1">
    <location>
        <begin position="10"/>
        <end position="17"/>
    </location>
    <ligand>
        <name>ATP</name>
        <dbReference type="ChEBI" id="CHEBI:30616"/>
    </ligand>
</feature>
<keyword evidence="1" id="KW-0808">Transferase</keyword>
<dbReference type="Pfam" id="PF03702">
    <property type="entry name" value="AnmK"/>
    <property type="match status" value="1"/>
</dbReference>
<dbReference type="UniPathway" id="UPA00544"/>
<comment type="caution">
    <text evidence="2">The sequence shown here is derived from an EMBL/GenBank/DDBJ whole genome shotgun (WGS) entry which is preliminary data.</text>
</comment>
<gene>
    <name evidence="1" type="primary">anmK</name>
    <name evidence="2" type="ORF">C8E00_1102</name>
</gene>
<reference evidence="2 3" key="1">
    <citation type="submission" date="2019-03" db="EMBL/GenBank/DDBJ databases">
        <title>Genomic Encyclopedia of Type Strains, Phase IV (KMG-IV): sequencing the most valuable type-strain genomes for metagenomic binning, comparative biology and taxonomic classification.</title>
        <authorList>
            <person name="Goeker M."/>
        </authorList>
    </citation>
    <scope>NUCLEOTIDE SEQUENCE [LARGE SCALE GENOMIC DNA]</scope>
    <source>
        <strain evidence="2 3">DSM 6770</strain>
    </source>
</reference>
<dbReference type="GO" id="GO:0009254">
    <property type="term" value="P:peptidoglycan turnover"/>
    <property type="evidence" value="ECO:0007669"/>
    <property type="project" value="UniProtKB-UniRule"/>
</dbReference>
<keyword evidence="1" id="KW-0119">Carbohydrate metabolism</keyword>
<comment type="catalytic activity">
    <reaction evidence="1">
        <text>1,6-anhydro-N-acetyl-beta-muramate + ATP + H2O = N-acetyl-D-muramate 6-phosphate + ADP + H(+)</text>
        <dbReference type="Rhea" id="RHEA:24952"/>
        <dbReference type="ChEBI" id="CHEBI:15377"/>
        <dbReference type="ChEBI" id="CHEBI:15378"/>
        <dbReference type="ChEBI" id="CHEBI:30616"/>
        <dbReference type="ChEBI" id="CHEBI:58690"/>
        <dbReference type="ChEBI" id="CHEBI:58722"/>
        <dbReference type="ChEBI" id="CHEBI:456216"/>
        <dbReference type="EC" id="2.7.1.170"/>
    </reaction>
</comment>
<dbReference type="OrthoDB" id="9763949at2"/>
<comment type="pathway">
    <text evidence="1">Cell wall biogenesis; peptidoglycan recycling.</text>
</comment>
<keyword evidence="1 2" id="KW-0418">Kinase</keyword>
<keyword evidence="3" id="KW-1185">Reference proteome</keyword>
<accession>A0A4R7NFK9</accession>
<evidence type="ECO:0000313" key="3">
    <source>
        <dbReference type="Proteomes" id="UP000295380"/>
    </source>
</evidence>
<dbReference type="NCBIfam" id="NF007139">
    <property type="entry name" value="PRK09585.1-3"/>
    <property type="match status" value="1"/>
</dbReference>
<dbReference type="InterPro" id="IPR043129">
    <property type="entry name" value="ATPase_NBD"/>
</dbReference>
<comment type="pathway">
    <text evidence="1">Amino-sugar metabolism; 1,6-anhydro-N-acetylmuramate degradation.</text>
</comment>
<dbReference type="RefSeq" id="WP_133698399.1">
    <property type="nucleotide sequence ID" value="NZ_SOBR01000010.1"/>
</dbReference>
<comment type="similarity">
    <text evidence="1">Belongs to the anhydro-N-acetylmuramic acid kinase family.</text>
</comment>
<protein>
    <recommendedName>
        <fullName evidence="1">Anhydro-N-acetylmuramic acid kinase</fullName>
        <ecNumber evidence="1">2.7.1.170</ecNumber>
    </recommendedName>
    <alternativeName>
        <fullName evidence="1">AnhMurNAc kinase</fullName>
    </alternativeName>
</protein>
<dbReference type="AlphaFoldDB" id="A0A4R7NFK9"/>
<dbReference type="CDD" id="cd24050">
    <property type="entry name" value="ASKHA_NBD_ANMK"/>
    <property type="match status" value="1"/>
</dbReference>
<dbReference type="Proteomes" id="UP000295380">
    <property type="component" value="Unassembled WGS sequence"/>
</dbReference>
<dbReference type="GO" id="GO:0005524">
    <property type="term" value="F:ATP binding"/>
    <property type="evidence" value="ECO:0007669"/>
    <property type="project" value="UniProtKB-UniRule"/>
</dbReference>
<dbReference type="SUPFAM" id="SSF53067">
    <property type="entry name" value="Actin-like ATPase domain"/>
    <property type="match status" value="1"/>
</dbReference>
<organism evidence="2 3">
    <name type="scientific">Chromohalobacter marismortui</name>
    <dbReference type="NCBI Taxonomy" id="42055"/>
    <lineage>
        <taxon>Bacteria</taxon>
        <taxon>Pseudomonadati</taxon>
        <taxon>Pseudomonadota</taxon>
        <taxon>Gammaproteobacteria</taxon>
        <taxon>Oceanospirillales</taxon>
        <taxon>Halomonadaceae</taxon>
        <taxon>Chromohalobacter</taxon>
    </lineage>
</organism>
<dbReference type="GO" id="GO:0016773">
    <property type="term" value="F:phosphotransferase activity, alcohol group as acceptor"/>
    <property type="evidence" value="ECO:0007669"/>
    <property type="project" value="UniProtKB-UniRule"/>
</dbReference>
<dbReference type="GO" id="GO:0016301">
    <property type="term" value="F:kinase activity"/>
    <property type="evidence" value="ECO:0007669"/>
    <property type="project" value="UniProtKB-KW"/>
</dbReference>
<dbReference type="HAMAP" id="MF_01270">
    <property type="entry name" value="AnhMurNAc_kinase"/>
    <property type="match status" value="1"/>
</dbReference>
<comment type="function">
    <text evidence="1">Catalyzes the specific phosphorylation of 1,6-anhydro-N-acetylmuramic acid (anhMurNAc) with the simultaneous cleavage of the 1,6-anhydro ring, generating MurNAc-6-P. Is required for the utilization of anhMurNAc either imported from the medium or derived from its own cell wall murein, and thus plays a role in cell wall recycling.</text>
</comment>
<sequence length="371" mass="39399">MPLYIGLMSGTSLDGIDAALVRCGEGRPEWLGATGLPFSAALHDDLLALCLAREVSFAELARLETAFCECQAEAVNRLLLETGTSREAVTALGSHGQTIEHAPGSVPPHTYQLDNPSLLAELTGCAVVGDFRRRDMAAGGQAAPLAPAFHAALFTDPTHTRLILNLGGIANLTRLPPSSDHAAVLGFDTGPANMLMDAWCQRHLGHAYDADGAWAAGGRVDEALLSRLLDDPYFRRAPPKSTGREYFHLDWLATHLTGDEVPRDVQATLAELTAASIATAIAQGGMRSNDNCDALIPCGGGAHNADLLVRLHRHVPEIPLTPCEHFGWSPDWLEAGAFAWLAHQRMAGLPGNLPEVTGARGPRILGGVYAP</sequence>
<keyword evidence="1" id="KW-0547">Nucleotide-binding</keyword>
<dbReference type="InterPro" id="IPR005338">
    <property type="entry name" value="Anhydro_N_Ac-Mur_kinase"/>
</dbReference>
<evidence type="ECO:0000256" key="1">
    <source>
        <dbReference type="HAMAP-Rule" id="MF_01270"/>
    </source>
</evidence>
<proteinExistence type="inferred from homology"/>